<name>A0A378KWX6_9GAMM</name>
<dbReference type="FunFam" id="3.40.50.300:FF:000225">
    <property type="entry name" value="Thymidylate kinase"/>
    <property type="match status" value="1"/>
</dbReference>
<comment type="similarity">
    <text evidence="1 12">Belongs to the thymidylate kinase family.</text>
</comment>
<dbReference type="EC" id="2.7.4.9" evidence="2 12"/>
<sequence>MALLAGKLIVIEGLEGAGKSTAVNTVIDELSKRDISSITTREPGGTAVGEILRDLIKNPEYSDVLDDKTELLLLYAARIQLIEQVIKPALRQGKWVIADRFELSTIAYQGGGRGLDLQMINSLSSFCLNGFKPDLTLYLDISPEIGMQRAKQRGAFDRIEQQALEFFHRVHDAYIKYIHVNPDVVTIDASRSLTDVRCAIQEAIIRFLEHDDE</sequence>
<dbReference type="HAMAP" id="MF_00165">
    <property type="entry name" value="Thymidylate_kinase"/>
    <property type="match status" value="1"/>
</dbReference>
<proteinExistence type="inferred from homology"/>
<dbReference type="Gene3D" id="3.40.50.300">
    <property type="entry name" value="P-loop containing nucleotide triphosphate hydrolases"/>
    <property type="match status" value="1"/>
</dbReference>
<dbReference type="GO" id="GO:0006233">
    <property type="term" value="P:dTDP biosynthetic process"/>
    <property type="evidence" value="ECO:0007669"/>
    <property type="project" value="InterPro"/>
</dbReference>
<comment type="catalytic activity">
    <reaction evidence="10 12">
        <text>dTMP + ATP = dTDP + ADP</text>
        <dbReference type="Rhea" id="RHEA:13517"/>
        <dbReference type="ChEBI" id="CHEBI:30616"/>
        <dbReference type="ChEBI" id="CHEBI:58369"/>
        <dbReference type="ChEBI" id="CHEBI:63528"/>
        <dbReference type="ChEBI" id="CHEBI:456216"/>
        <dbReference type="EC" id="2.7.4.9"/>
    </reaction>
</comment>
<feature type="domain" description="Thymidylate kinase-like" evidence="13">
    <location>
        <begin position="11"/>
        <end position="198"/>
    </location>
</feature>
<dbReference type="GO" id="GO:0006227">
    <property type="term" value="P:dUDP biosynthetic process"/>
    <property type="evidence" value="ECO:0007669"/>
    <property type="project" value="TreeGrafter"/>
</dbReference>
<keyword evidence="6 12" id="KW-0547">Nucleotide-binding</keyword>
<dbReference type="STRING" id="45072.Lqua_0975"/>
<evidence type="ECO:0000256" key="3">
    <source>
        <dbReference type="ARBA" id="ARBA00017144"/>
    </source>
</evidence>
<dbReference type="Pfam" id="PF02223">
    <property type="entry name" value="Thymidylate_kin"/>
    <property type="match status" value="1"/>
</dbReference>
<evidence type="ECO:0000256" key="10">
    <source>
        <dbReference type="ARBA" id="ARBA00048743"/>
    </source>
</evidence>
<dbReference type="EMBL" id="UGOW01000001">
    <property type="protein sequence ID" value="STY18007.1"/>
    <property type="molecule type" value="Genomic_DNA"/>
</dbReference>
<gene>
    <name evidence="12 15" type="primary">tmk</name>
    <name evidence="14" type="ORF">Lqua_0975</name>
    <name evidence="15" type="ORF">NCTC12376_01822</name>
</gene>
<evidence type="ECO:0000256" key="9">
    <source>
        <dbReference type="ARBA" id="ARBA00029962"/>
    </source>
</evidence>
<dbReference type="InterPro" id="IPR018094">
    <property type="entry name" value="Thymidylate_kinase"/>
</dbReference>
<keyword evidence="16" id="KW-1185">Reference proteome</keyword>
<evidence type="ECO:0000313" key="16">
    <source>
        <dbReference type="Proteomes" id="UP000054639"/>
    </source>
</evidence>
<evidence type="ECO:0000256" key="7">
    <source>
        <dbReference type="ARBA" id="ARBA00022777"/>
    </source>
</evidence>
<dbReference type="PANTHER" id="PTHR10344:SF4">
    <property type="entry name" value="UMP-CMP KINASE 2, MITOCHONDRIAL"/>
    <property type="match status" value="1"/>
</dbReference>
<keyword evidence="4 12" id="KW-0808">Transferase</keyword>
<accession>A0A378KWX6</accession>
<organism evidence="15 17">
    <name type="scientific">Legionella quateirensis</name>
    <dbReference type="NCBI Taxonomy" id="45072"/>
    <lineage>
        <taxon>Bacteria</taxon>
        <taxon>Pseudomonadati</taxon>
        <taxon>Pseudomonadota</taxon>
        <taxon>Gammaproteobacteria</taxon>
        <taxon>Legionellales</taxon>
        <taxon>Legionellaceae</taxon>
        <taxon>Legionella</taxon>
    </lineage>
</organism>
<dbReference type="GO" id="GO:0004798">
    <property type="term" value="F:dTMP kinase activity"/>
    <property type="evidence" value="ECO:0007669"/>
    <property type="project" value="UniProtKB-UniRule"/>
</dbReference>
<evidence type="ECO:0000313" key="15">
    <source>
        <dbReference type="EMBL" id="STY18007.1"/>
    </source>
</evidence>
<evidence type="ECO:0000256" key="6">
    <source>
        <dbReference type="ARBA" id="ARBA00022741"/>
    </source>
</evidence>
<evidence type="ECO:0000313" key="14">
    <source>
        <dbReference type="EMBL" id="KTD50748.1"/>
    </source>
</evidence>
<dbReference type="Proteomes" id="UP000254230">
    <property type="component" value="Unassembled WGS sequence"/>
</dbReference>
<protein>
    <recommendedName>
        <fullName evidence="3 12">Thymidylate kinase</fullName>
        <ecNumber evidence="2 12">2.7.4.9</ecNumber>
    </recommendedName>
    <alternativeName>
        <fullName evidence="9 12">dTMP kinase</fullName>
    </alternativeName>
</protein>
<dbReference type="AlphaFoldDB" id="A0A378KWX6"/>
<evidence type="ECO:0000256" key="4">
    <source>
        <dbReference type="ARBA" id="ARBA00022679"/>
    </source>
</evidence>
<evidence type="ECO:0000256" key="11">
    <source>
        <dbReference type="ARBA" id="ARBA00057735"/>
    </source>
</evidence>
<dbReference type="NCBIfam" id="TIGR00041">
    <property type="entry name" value="DTMP_kinase"/>
    <property type="match status" value="1"/>
</dbReference>
<evidence type="ECO:0000256" key="8">
    <source>
        <dbReference type="ARBA" id="ARBA00022840"/>
    </source>
</evidence>
<dbReference type="InterPro" id="IPR027417">
    <property type="entry name" value="P-loop_NTPase"/>
</dbReference>
<dbReference type="EMBL" id="LNYR01000012">
    <property type="protein sequence ID" value="KTD50748.1"/>
    <property type="molecule type" value="Genomic_DNA"/>
</dbReference>
<evidence type="ECO:0000256" key="12">
    <source>
        <dbReference type="HAMAP-Rule" id="MF_00165"/>
    </source>
</evidence>
<dbReference type="Proteomes" id="UP000054639">
    <property type="component" value="Unassembled WGS sequence"/>
</dbReference>
<feature type="binding site" evidence="12">
    <location>
        <begin position="13"/>
        <end position="20"/>
    </location>
    <ligand>
        <name>ATP</name>
        <dbReference type="ChEBI" id="CHEBI:30616"/>
    </ligand>
</feature>
<dbReference type="OrthoDB" id="9774907at2"/>
<evidence type="ECO:0000313" key="17">
    <source>
        <dbReference type="Proteomes" id="UP000254230"/>
    </source>
</evidence>
<reference evidence="15 17" key="2">
    <citation type="submission" date="2018-06" db="EMBL/GenBank/DDBJ databases">
        <authorList>
            <consortium name="Pathogen Informatics"/>
            <person name="Doyle S."/>
        </authorList>
    </citation>
    <scope>NUCLEOTIDE SEQUENCE [LARGE SCALE GENOMIC DNA]</scope>
    <source>
        <strain evidence="15 17">NCTC12376</strain>
    </source>
</reference>
<dbReference type="PANTHER" id="PTHR10344">
    <property type="entry name" value="THYMIDYLATE KINASE"/>
    <property type="match status" value="1"/>
</dbReference>
<dbReference type="GO" id="GO:0005524">
    <property type="term" value="F:ATP binding"/>
    <property type="evidence" value="ECO:0007669"/>
    <property type="project" value="UniProtKB-UniRule"/>
</dbReference>
<evidence type="ECO:0000256" key="2">
    <source>
        <dbReference type="ARBA" id="ARBA00012980"/>
    </source>
</evidence>
<dbReference type="GO" id="GO:0006235">
    <property type="term" value="P:dTTP biosynthetic process"/>
    <property type="evidence" value="ECO:0007669"/>
    <property type="project" value="UniProtKB-UniRule"/>
</dbReference>
<comment type="function">
    <text evidence="11 12">Phosphorylation of dTMP to form dTDP in both de novo and salvage pathways of dTTP synthesis.</text>
</comment>
<dbReference type="SUPFAM" id="SSF52540">
    <property type="entry name" value="P-loop containing nucleoside triphosphate hydrolases"/>
    <property type="match status" value="1"/>
</dbReference>
<dbReference type="RefSeq" id="WP_058473176.1">
    <property type="nucleotide sequence ID" value="NZ_CAAAIL010000004.1"/>
</dbReference>
<evidence type="ECO:0000256" key="1">
    <source>
        <dbReference type="ARBA" id="ARBA00009776"/>
    </source>
</evidence>
<evidence type="ECO:0000256" key="5">
    <source>
        <dbReference type="ARBA" id="ARBA00022727"/>
    </source>
</evidence>
<keyword evidence="5 12" id="KW-0545">Nucleotide biosynthesis</keyword>
<keyword evidence="7 12" id="KW-0418">Kinase</keyword>
<dbReference type="CDD" id="cd01672">
    <property type="entry name" value="TMPK"/>
    <property type="match status" value="1"/>
</dbReference>
<dbReference type="GO" id="GO:0005829">
    <property type="term" value="C:cytosol"/>
    <property type="evidence" value="ECO:0007669"/>
    <property type="project" value="TreeGrafter"/>
</dbReference>
<keyword evidence="8 12" id="KW-0067">ATP-binding</keyword>
<evidence type="ECO:0000259" key="13">
    <source>
        <dbReference type="Pfam" id="PF02223"/>
    </source>
</evidence>
<dbReference type="InterPro" id="IPR039430">
    <property type="entry name" value="Thymidylate_kin-like_dom"/>
</dbReference>
<reference evidence="14 16" key="1">
    <citation type="submission" date="2015-11" db="EMBL/GenBank/DDBJ databases">
        <title>Genomic analysis of 38 Legionella species identifies large and diverse effector repertoires.</title>
        <authorList>
            <person name="Burstein D."/>
            <person name="Amaro F."/>
            <person name="Zusman T."/>
            <person name="Lifshitz Z."/>
            <person name="Cohen O."/>
            <person name="Gilbert J.A."/>
            <person name="Pupko T."/>
            <person name="Shuman H.A."/>
            <person name="Segal G."/>
        </authorList>
    </citation>
    <scope>NUCLEOTIDE SEQUENCE [LARGE SCALE GENOMIC DNA]</scope>
    <source>
        <strain evidence="14 16">ATCC 49507</strain>
    </source>
</reference>